<gene>
    <name evidence="1" type="ORF">PHYEVI_LOCUS11259</name>
</gene>
<evidence type="ECO:0000313" key="2">
    <source>
        <dbReference type="Proteomes" id="UP001153712"/>
    </source>
</evidence>
<dbReference type="FunFam" id="3.40.720.10:FF:000017">
    <property type="entry name" value="Predicted protein"/>
    <property type="match status" value="1"/>
</dbReference>
<dbReference type="SUPFAM" id="SSF53649">
    <property type="entry name" value="Alkaline phosphatase-like"/>
    <property type="match status" value="1"/>
</dbReference>
<dbReference type="GO" id="GO:0005615">
    <property type="term" value="C:extracellular space"/>
    <property type="evidence" value="ECO:0007669"/>
    <property type="project" value="TreeGrafter"/>
</dbReference>
<dbReference type="Gene3D" id="3.40.720.10">
    <property type="entry name" value="Alkaline Phosphatase, subunit A"/>
    <property type="match status" value="1"/>
</dbReference>
<evidence type="ECO:0000313" key="1">
    <source>
        <dbReference type="EMBL" id="CAG9865013.1"/>
    </source>
</evidence>
<name>A0A9N9U1M6_PHYSR</name>
<dbReference type="Proteomes" id="UP001153712">
    <property type="component" value="Chromosome 9"/>
</dbReference>
<reference evidence="1" key="1">
    <citation type="submission" date="2022-01" db="EMBL/GenBank/DDBJ databases">
        <authorList>
            <person name="King R."/>
        </authorList>
    </citation>
    <scope>NUCLEOTIDE SEQUENCE</scope>
</reference>
<protein>
    <submittedName>
        <fullName evidence="1">Uncharacterized protein</fullName>
    </submittedName>
</protein>
<proteinExistence type="predicted"/>
<sequence>MKLKVCVVTEYLIDNELCKMPNFEAISNETHNIFTPLPYVKCSDLDILTYTTVENNRAYLHINEKYIDQYYSIQDSIDCCFSYVRRNGTDRHPDVGISESSCKPFNKSVFLEENIAKVSCYLGADKIYENIHAVLTVPDAIEQKTKTLLTNAKNKPLSVLIIVIDSVARLNFERTMPSTRTYLMENNFIEFSRYNKIADNTFPNFNALLTGLNPRQSRIACKARTVGGMDQCPMIWYDYRDHGYATAYAEDWANIATFNYMKKGFERPPTDFYFKPYMEGAQSLLPKILDSMPYCSGPVTQGERILNVALDFAETFKNRPSFGIFWMNTFSHNYINTPSRMDWVLREFFRNLNTKGIFDDSMVVLLADHGMRFGPIRETVQGWYEERLPMNFARLPSWFEEKYPQKSRNFADNSRKLTSTYDMYMTLQDVLSMSVEEYAVKNSSACSTCSSLFSGGIREKRSCGQAGIPEEWCSCMGKFREDHPILTAQFIASAVKLVANSDSFNGLTVINKVLRSSITEHKRWIYLLLIVETTNSIKYQVLIKANKRTLQFVRIIQLIRLH</sequence>
<dbReference type="InterPro" id="IPR004245">
    <property type="entry name" value="DUF229"/>
</dbReference>
<dbReference type="CDD" id="cd16021">
    <property type="entry name" value="ALP_like"/>
    <property type="match status" value="1"/>
</dbReference>
<dbReference type="InterPro" id="IPR017850">
    <property type="entry name" value="Alkaline_phosphatase_core_sf"/>
</dbReference>
<dbReference type="PANTHER" id="PTHR10974:SF9">
    <property type="entry name" value="DUF229 DOMAIN CONTAINING PROTEIN-RELATED"/>
    <property type="match status" value="1"/>
</dbReference>
<accession>A0A9N9U1M6</accession>
<keyword evidence="2" id="KW-1185">Reference proteome</keyword>
<dbReference type="Pfam" id="PF02995">
    <property type="entry name" value="DUF229"/>
    <property type="match status" value="1"/>
</dbReference>
<organism evidence="1 2">
    <name type="scientific">Phyllotreta striolata</name>
    <name type="common">Striped flea beetle</name>
    <name type="synonym">Crioceris striolata</name>
    <dbReference type="NCBI Taxonomy" id="444603"/>
    <lineage>
        <taxon>Eukaryota</taxon>
        <taxon>Metazoa</taxon>
        <taxon>Ecdysozoa</taxon>
        <taxon>Arthropoda</taxon>
        <taxon>Hexapoda</taxon>
        <taxon>Insecta</taxon>
        <taxon>Pterygota</taxon>
        <taxon>Neoptera</taxon>
        <taxon>Endopterygota</taxon>
        <taxon>Coleoptera</taxon>
        <taxon>Polyphaga</taxon>
        <taxon>Cucujiformia</taxon>
        <taxon>Chrysomeloidea</taxon>
        <taxon>Chrysomelidae</taxon>
        <taxon>Galerucinae</taxon>
        <taxon>Alticini</taxon>
        <taxon>Phyllotreta</taxon>
    </lineage>
</organism>
<dbReference type="AlphaFoldDB" id="A0A9N9U1M6"/>
<dbReference type="OrthoDB" id="413313at2759"/>
<dbReference type="PANTHER" id="PTHR10974">
    <property type="entry name" value="FI08016P-RELATED"/>
    <property type="match status" value="1"/>
</dbReference>
<dbReference type="EMBL" id="OU900102">
    <property type="protein sequence ID" value="CAG9865013.1"/>
    <property type="molecule type" value="Genomic_DNA"/>
</dbReference>